<dbReference type="PANTHER" id="PTHR16184">
    <property type="entry name" value="ELONGATOR COMPLEX PROTEIN 6"/>
    <property type="match status" value="1"/>
</dbReference>
<dbReference type="AlphaFoldDB" id="A0A1G4KD43"/>
<gene>
    <name evidence="3" type="ORF">LAME_0H00716G</name>
</gene>
<sequence>MSAVQKQELSLFSDHSVLTKALFQQNEHHVIYVTHKLGTSPSWLMNALIETQVFGSPLSLNESHASAVNHASSRVPVQRSGFSSNGRRKAATIASWIHDSEFFHTALGKLKIDPASYQIQDYLTDFVLKNHGKPASRVLKSLVEELTSTQSQSDLLLLEQPELLMHLLNVSSDELHLDFINPLARAVPLMVIVSYTESHENPGAEALEHLAHDLIEQIRFQTGCVFKSIAVLGIKPLATGRAKDVTGTLTITRGGAETSHLAIDIAENEYLFHTQKDTTKLFYR</sequence>
<dbReference type="Gene3D" id="3.40.50.300">
    <property type="entry name" value="P-loop containing nucleotide triphosphate hydrolases"/>
    <property type="match status" value="1"/>
</dbReference>
<accession>A0A1G4KD43</accession>
<comment type="pathway">
    <text evidence="1">tRNA modification; 5-methoxycarbonylmethyl-2-thiouridine-tRNA biosynthesis.</text>
</comment>
<dbReference type="GO" id="GO:0033588">
    <property type="term" value="C:elongator holoenzyme complex"/>
    <property type="evidence" value="ECO:0007669"/>
    <property type="project" value="InterPro"/>
</dbReference>
<evidence type="ECO:0000313" key="4">
    <source>
        <dbReference type="Proteomes" id="UP000191144"/>
    </source>
</evidence>
<comment type="similarity">
    <text evidence="2">Belongs to the ELP6 family.</text>
</comment>
<dbReference type="Proteomes" id="UP000191144">
    <property type="component" value="Chromosome H"/>
</dbReference>
<reference evidence="4" key="1">
    <citation type="submission" date="2016-03" db="EMBL/GenBank/DDBJ databases">
        <authorList>
            <person name="Devillers Hugo."/>
        </authorList>
    </citation>
    <scope>NUCLEOTIDE SEQUENCE [LARGE SCALE GENOMIC DNA]</scope>
</reference>
<evidence type="ECO:0000313" key="3">
    <source>
        <dbReference type="EMBL" id="SCV02446.1"/>
    </source>
</evidence>
<protein>
    <submittedName>
        <fullName evidence="3">LAME_0H00716g1_1</fullName>
    </submittedName>
</protein>
<evidence type="ECO:0000256" key="2">
    <source>
        <dbReference type="ARBA" id="ARBA00008837"/>
    </source>
</evidence>
<evidence type="ECO:0000256" key="1">
    <source>
        <dbReference type="ARBA" id="ARBA00005043"/>
    </source>
</evidence>
<name>A0A1G4KD43_9SACH</name>
<dbReference type="GO" id="GO:0002098">
    <property type="term" value="P:tRNA wobble uridine modification"/>
    <property type="evidence" value="ECO:0007669"/>
    <property type="project" value="InterPro"/>
</dbReference>
<dbReference type="PANTHER" id="PTHR16184:SF6">
    <property type="entry name" value="ELONGATOR COMPLEX PROTEIN 6"/>
    <property type="match status" value="1"/>
</dbReference>
<keyword evidence="4" id="KW-1185">Reference proteome</keyword>
<dbReference type="OrthoDB" id="9995306at2759"/>
<dbReference type="InterPro" id="IPR027417">
    <property type="entry name" value="P-loop_NTPase"/>
</dbReference>
<organism evidence="3 4">
    <name type="scientific">Lachancea meyersii CBS 8951</name>
    <dbReference type="NCBI Taxonomy" id="1266667"/>
    <lineage>
        <taxon>Eukaryota</taxon>
        <taxon>Fungi</taxon>
        <taxon>Dikarya</taxon>
        <taxon>Ascomycota</taxon>
        <taxon>Saccharomycotina</taxon>
        <taxon>Saccharomycetes</taxon>
        <taxon>Saccharomycetales</taxon>
        <taxon>Saccharomycetaceae</taxon>
        <taxon>Lachancea</taxon>
    </lineage>
</organism>
<dbReference type="InterPro" id="IPR018627">
    <property type="entry name" value="ELP6"/>
</dbReference>
<dbReference type="CDD" id="cd19495">
    <property type="entry name" value="Elp6"/>
    <property type="match status" value="1"/>
</dbReference>
<dbReference type="UniPathway" id="UPA00988"/>
<dbReference type="EMBL" id="LT598480">
    <property type="protein sequence ID" value="SCV02446.1"/>
    <property type="molecule type" value="Genomic_DNA"/>
</dbReference>
<proteinExistence type="inferred from homology"/>